<reference evidence="1 2" key="1">
    <citation type="submission" date="2023-08" db="EMBL/GenBank/DDBJ databases">
        <title>Oxalobacteraceae gen .nov., isolated from river sludge outside the plant.</title>
        <authorList>
            <person name="Zhao S.Y."/>
        </authorList>
    </citation>
    <scope>NUCLEOTIDE SEQUENCE [LARGE SCALE GENOMIC DNA]</scope>
    <source>
        <strain evidence="1 2">R-40</strain>
    </source>
</reference>
<protein>
    <submittedName>
        <fullName evidence="1">Type I restriction enzyme HsdR N-terminal domain-containing protein</fullName>
    </submittedName>
</protein>
<sequence length="337" mass="38504">MFEPLNFESLNETDIREEVIAPLIRFLGYRSSTEHDVIREQSLRYPRIFLGRKDAKKDPILRGKADYILEAGRKVRWVIEAKPPTQPIGRDDIEQAYTYANHPEVRAVYFVLSNGRTLHVYQTNRGPHVEPIFTLSYEEFNGKEQQLLNLLGPQAVLRDHPEVHPDLGIPLGPGLRSLERIANGSIQYTRCSLPNVPALKELQVTIIGGAVERDESGRIIAFLKTMGPSRSMQEMSERLGMNEFEMICEDDIISIDRSKPSIFRYQRTMVFPAGEPITDINTWEQRTFPFNLTVSIDAQAIGILEGHLFTGKFLNHATYKDVNLQVLFEGEFKIFLA</sequence>
<proteinExistence type="predicted"/>
<organism evidence="1 2">
    <name type="scientific">Keguizhuia sedimenti</name>
    <dbReference type="NCBI Taxonomy" id="3064264"/>
    <lineage>
        <taxon>Bacteria</taxon>
        <taxon>Pseudomonadati</taxon>
        <taxon>Pseudomonadota</taxon>
        <taxon>Betaproteobacteria</taxon>
        <taxon>Burkholderiales</taxon>
        <taxon>Oxalobacteraceae</taxon>
        <taxon>Keguizhuia</taxon>
    </lineage>
</organism>
<comment type="caution">
    <text evidence="1">The sequence shown here is derived from an EMBL/GenBank/DDBJ whole genome shotgun (WGS) entry which is preliminary data.</text>
</comment>
<dbReference type="Proteomes" id="UP001225596">
    <property type="component" value="Unassembled WGS sequence"/>
</dbReference>
<keyword evidence="2" id="KW-1185">Reference proteome</keyword>
<dbReference type="Gene3D" id="3.90.1570.30">
    <property type="match status" value="1"/>
</dbReference>
<dbReference type="RefSeq" id="WP_338435086.1">
    <property type="nucleotide sequence ID" value="NZ_JAUYVH010000001.1"/>
</dbReference>
<evidence type="ECO:0000313" key="2">
    <source>
        <dbReference type="Proteomes" id="UP001225596"/>
    </source>
</evidence>
<evidence type="ECO:0000313" key="1">
    <source>
        <dbReference type="EMBL" id="MDQ9169231.1"/>
    </source>
</evidence>
<accession>A0ABU1BLA6</accession>
<gene>
    <name evidence="1" type="ORF">Q8A64_02280</name>
</gene>
<name>A0ABU1BLA6_9BURK</name>
<dbReference type="EMBL" id="JAUYVH010000001">
    <property type="protein sequence ID" value="MDQ9169231.1"/>
    <property type="molecule type" value="Genomic_DNA"/>
</dbReference>